<gene>
    <name evidence="2" type="ORF">VNO80_19049</name>
</gene>
<accession>A0AAN9R095</accession>
<evidence type="ECO:0000256" key="1">
    <source>
        <dbReference type="SAM" id="Phobius"/>
    </source>
</evidence>
<dbReference type="AlphaFoldDB" id="A0AAN9R095"/>
<dbReference type="EMBL" id="JAYMYR010000007">
    <property type="protein sequence ID" value="KAK7353599.1"/>
    <property type="molecule type" value="Genomic_DNA"/>
</dbReference>
<sequence length="70" mass="7692">MISKPCIYFGINVICIFVYCISLFLVSNVSYAKSVEYIIQKLNSDDLIIKLLIGAATAPSAYPVRILCAS</sequence>
<comment type="caution">
    <text evidence="2">The sequence shown here is derived from an EMBL/GenBank/DDBJ whole genome shotgun (WGS) entry which is preliminary data.</text>
</comment>
<reference evidence="2 3" key="1">
    <citation type="submission" date="2024-01" db="EMBL/GenBank/DDBJ databases">
        <title>The genomes of 5 underutilized Papilionoideae crops provide insights into root nodulation and disease resistanc.</title>
        <authorList>
            <person name="Jiang F."/>
        </authorList>
    </citation>
    <scope>NUCLEOTIDE SEQUENCE [LARGE SCALE GENOMIC DNA]</scope>
    <source>
        <strain evidence="2">JINMINGXINNONG_FW02</strain>
        <tissue evidence="2">Leaves</tissue>
    </source>
</reference>
<feature type="transmembrane region" description="Helical" evidence="1">
    <location>
        <begin position="47"/>
        <end position="68"/>
    </location>
</feature>
<feature type="transmembrane region" description="Helical" evidence="1">
    <location>
        <begin position="7"/>
        <end position="27"/>
    </location>
</feature>
<dbReference type="Proteomes" id="UP001374584">
    <property type="component" value="Unassembled WGS sequence"/>
</dbReference>
<organism evidence="2 3">
    <name type="scientific">Phaseolus coccineus</name>
    <name type="common">Scarlet runner bean</name>
    <name type="synonym">Phaseolus multiflorus</name>
    <dbReference type="NCBI Taxonomy" id="3886"/>
    <lineage>
        <taxon>Eukaryota</taxon>
        <taxon>Viridiplantae</taxon>
        <taxon>Streptophyta</taxon>
        <taxon>Embryophyta</taxon>
        <taxon>Tracheophyta</taxon>
        <taxon>Spermatophyta</taxon>
        <taxon>Magnoliopsida</taxon>
        <taxon>eudicotyledons</taxon>
        <taxon>Gunneridae</taxon>
        <taxon>Pentapetalae</taxon>
        <taxon>rosids</taxon>
        <taxon>fabids</taxon>
        <taxon>Fabales</taxon>
        <taxon>Fabaceae</taxon>
        <taxon>Papilionoideae</taxon>
        <taxon>50 kb inversion clade</taxon>
        <taxon>NPAAA clade</taxon>
        <taxon>indigoferoid/millettioid clade</taxon>
        <taxon>Phaseoleae</taxon>
        <taxon>Phaseolus</taxon>
    </lineage>
</organism>
<keyword evidence="1" id="KW-0472">Membrane</keyword>
<protein>
    <submittedName>
        <fullName evidence="2">Uncharacterized protein</fullName>
    </submittedName>
</protein>
<keyword evidence="1" id="KW-0812">Transmembrane</keyword>
<evidence type="ECO:0000313" key="2">
    <source>
        <dbReference type="EMBL" id="KAK7353599.1"/>
    </source>
</evidence>
<name>A0AAN9R095_PHACN</name>
<keyword evidence="3" id="KW-1185">Reference proteome</keyword>
<keyword evidence="1" id="KW-1133">Transmembrane helix</keyword>
<evidence type="ECO:0000313" key="3">
    <source>
        <dbReference type="Proteomes" id="UP001374584"/>
    </source>
</evidence>
<proteinExistence type="predicted"/>